<dbReference type="EMBL" id="NVVJ01000039">
    <property type="protein sequence ID" value="PCJ23431.1"/>
    <property type="molecule type" value="Genomic_DNA"/>
</dbReference>
<organism evidence="2 3">
    <name type="scientific">SAR86 cluster bacterium</name>
    <dbReference type="NCBI Taxonomy" id="2030880"/>
    <lineage>
        <taxon>Bacteria</taxon>
        <taxon>Pseudomonadati</taxon>
        <taxon>Pseudomonadota</taxon>
        <taxon>Gammaproteobacteria</taxon>
        <taxon>SAR86 cluster</taxon>
    </lineage>
</organism>
<keyword evidence="1" id="KW-0472">Membrane</keyword>
<reference evidence="3" key="1">
    <citation type="submission" date="2017-08" db="EMBL/GenBank/DDBJ databases">
        <title>A dynamic microbial community with high functional redundancy inhabits the cold, oxic subseafloor aquifer.</title>
        <authorList>
            <person name="Tully B.J."/>
            <person name="Wheat C.G."/>
            <person name="Glazer B.T."/>
            <person name="Huber J.A."/>
        </authorList>
    </citation>
    <scope>NUCLEOTIDE SEQUENCE [LARGE SCALE GENOMIC DNA]</scope>
</reference>
<comment type="caution">
    <text evidence="2">The sequence shown here is derived from an EMBL/GenBank/DDBJ whole genome shotgun (WGS) entry which is preliminary data.</text>
</comment>
<sequence>MYWLSAYAILMLVNTVFEYGLEIIEDSAIGKSYPPQFSNDYFKIFTGRGRFSRQMLMILILGGIVGQLFSAGFDYLALFMLCFIVAIFPASLVINSLYENLLEIINPISLIGFIVIVGKNYVLTVAALGVWLALFYVAFSIGLGVFLLYFPVGLFMLFVYFRYLGLVAFRRMDKLFPERDYQAEDRDIDQRFDDDARLHEFLSGVYWRMKENQVSEVIALLDPVIKLREWARFDIIFSSISDWPNKEPAIHFIKLYVTHLMKHNNAMRALSLCEWALDQDFEFYIENETVLEDMLKASVSKEQFVVMVKLLENFVANNPGHEYSARYIAVAADICQSKLHHEEKFNQLQKLLDQLERDA</sequence>
<evidence type="ECO:0000313" key="2">
    <source>
        <dbReference type="EMBL" id="PCJ23431.1"/>
    </source>
</evidence>
<feature type="transmembrane region" description="Helical" evidence="1">
    <location>
        <begin position="51"/>
        <end position="69"/>
    </location>
</feature>
<keyword evidence="1" id="KW-0812">Transmembrane</keyword>
<feature type="transmembrane region" description="Helical" evidence="1">
    <location>
        <begin position="110"/>
        <end position="139"/>
    </location>
</feature>
<keyword evidence="1" id="KW-1133">Transmembrane helix</keyword>
<feature type="transmembrane region" description="Helical" evidence="1">
    <location>
        <begin position="75"/>
        <end position="98"/>
    </location>
</feature>
<gene>
    <name evidence="2" type="ORF">COA96_11820</name>
</gene>
<feature type="transmembrane region" description="Helical" evidence="1">
    <location>
        <begin position="145"/>
        <end position="169"/>
    </location>
</feature>
<proteinExistence type="predicted"/>
<protein>
    <submittedName>
        <fullName evidence="2">Uncharacterized protein</fullName>
    </submittedName>
</protein>
<dbReference type="Proteomes" id="UP000218327">
    <property type="component" value="Unassembled WGS sequence"/>
</dbReference>
<name>A0A2A5AWF1_9GAMM</name>
<dbReference type="AlphaFoldDB" id="A0A2A5AWF1"/>
<evidence type="ECO:0000313" key="3">
    <source>
        <dbReference type="Proteomes" id="UP000218327"/>
    </source>
</evidence>
<accession>A0A2A5AWF1</accession>
<evidence type="ECO:0000256" key="1">
    <source>
        <dbReference type="SAM" id="Phobius"/>
    </source>
</evidence>